<dbReference type="InterPro" id="IPR016032">
    <property type="entry name" value="Sig_transdc_resp-reg_C-effctor"/>
</dbReference>
<dbReference type="Gene3D" id="3.40.50.2300">
    <property type="match status" value="1"/>
</dbReference>
<evidence type="ECO:0000313" key="11">
    <source>
        <dbReference type="EMBL" id="QDU56533.1"/>
    </source>
</evidence>
<dbReference type="KEGG" id="amuc:Pan181_27430"/>
<evidence type="ECO:0000256" key="1">
    <source>
        <dbReference type="ARBA" id="ARBA00022553"/>
    </source>
</evidence>
<feature type="DNA-binding region" description="OmpR/PhoB-type" evidence="7">
    <location>
        <begin position="187"/>
        <end position="285"/>
    </location>
</feature>
<dbReference type="InterPro" id="IPR001789">
    <property type="entry name" value="Sig_transdc_resp-reg_receiver"/>
</dbReference>
<dbReference type="InterPro" id="IPR036388">
    <property type="entry name" value="WH-like_DNA-bd_sf"/>
</dbReference>
<keyword evidence="12" id="KW-1185">Reference proteome</keyword>
<dbReference type="PANTHER" id="PTHR48111">
    <property type="entry name" value="REGULATOR OF RPOS"/>
    <property type="match status" value="1"/>
</dbReference>
<proteinExistence type="predicted"/>
<dbReference type="EMBL" id="CP036278">
    <property type="protein sequence ID" value="QDU56533.1"/>
    <property type="molecule type" value="Genomic_DNA"/>
</dbReference>
<dbReference type="Proteomes" id="UP000315750">
    <property type="component" value="Chromosome"/>
</dbReference>
<dbReference type="InterPro" id="IPR001867">
    <property type="entry name" value="OmpR/PhoB-type_DNA-bd"/>
</dbReference>
<dbReference type="SUPFAM" id="SSF52172">
    <property type="entry name" value="CheY-like"/>
    <property type="match status" value="1"/>
</dbReference>
<keyword evidence="5" id="KW-0804">Transcription</keyword>
<feature type="domain" description="OmpR/PhoB-type" evidence="10">
    <location>
        <begin position="187"/>
        <end position="285"/>
    </location>
</feature>
<dbReference type="PROSITE" id="PS50110">
    <property type="entry name" value="RESPONSE_REGULATORY"/>
    <property type="match status" value="1"/>
</dbReference>
<evidence type="ECO:0000256" key="8">
    <source>
        <dbReference type="SAM" id="MobiDB-lite"/>
    </source>
</evidence>
<dbReference type="SUPFAM" id="SSF46894">
    <property type="entry name" value="C-terminal effector domain of the bipartite response regulators"/>
    <property type="match status" value="1"/>
</dbReference>
<evidence type="ECO:0000256" key="3">
    <source>
        <dbReference type="ARBA" id="ARBA00023015"/>
    </source>
</evidence>
<accession>A0A518AP86</accession>
<dbReference type="SMART" id="SM00862">
    <property type="entry name" value="Trans_reg_C"/>
    <property type="match status" value="1"/>
</dbReference>
<evidence type="ECO:0000259" key="10">
    <source>
        <dbReference type="PROSITE" id="PS51755"/>
    </source>
</evidence>
<dbReference type="OrthoDB" id="9778145at2"/>
<feature type="domain" description="Response regulatory" evidence="9">
    <location>
        <begin position="53"/>
        <end position="170"/>
    </location>
</feature>
<dbReference type="InterPro" id="IPR039420">
    <property type="entry name" value="WalR-like"/>
</dbReference>
<dbReference type="GO" id="GO:0000976">
    <property type="term" value="F:transcription cis-regulatory region binding"/>
    <property type="evidence" value="ECO:0007669"/>
    <property type="project" value="TreeGrafter"/>
</dbReference>
<evidence type="ECO:0000256" key="5">
    <source>
        <dbReference type="ARBA" id="ARBA00023163"/>
    </source>
</evidence>
<keyword evidence="3" id="KW-0805">Transcription regulation</keyword>
<evidence type="ECO:0000256" key="4">
    <source>
        <dbReference type="ARBA" id="ARBA00023125"/>
    </source>
</evidence>
<dbReference type="PANTHER" id="PTHR48111:SF1">
    <property type="entry name" value="TWO-COMPONENT RESPONSE REGULATOR ORR33"/>
    <property type="match status" value="1"/>
</dbReference>
<feature type="region of interest" description="Disordered" evidence="8">
    <location>
        <begin position="1"/>
        <end position="49"/>
    </location>
</feature>
<dbReference type="GO" id="GO:0006355">
    <property type="term" value="P:regulation of DNA-templated transcription"/>
    <property type="evidence" value="ECO:0007669"/>
    <property type="project" value="InterPro"/>
</dbReference>
<organism evidence="11 12">
    <name type="scientific">Aeoliella mucimassa</name>
    <dbReference type="NCBI Taxonomy" id="2527972"/>
    <lineage>
        <taxon>Bacteria</taxon>
        <taxon>Pseudomonadati</taxon>
        <taxon>Planctomycetota</taxon>
        <taxon>Planctomycetia</taxon>
        <taxon>Pirellulales</taxon>
        <taxon>Lacipirellulaceae</taxon>
        <taxon>Aeoliella</taxon>
    </lineage>
</organism>
<keyword evidence="1" id="KW-0597">Phosphoprotein</keyword>
<dbReference type="GO" id="GO:0005829">
    <property type="term" value="C:cytosol"/>
    <property type="evidence" value="ECO:0007669"/>
    <property type="project" value="TreeGrafter"/>
</dbReference>
<dbReference type="SMART" id="SM00448">
    <property type="entry name" value="REC"/>
    <property type="match status" value="1"/>
</dbReference>
<evidence type="ECO:0000256" key="7">
    <source>
        <dbReference type="PROSITE-ProRule" id="PRU01091"/>
    </source>
</evidence>
<feature type="compositionally biased region" description="Polar residues" evidence="8">
    <location>
        <begin position="26"/>
        <end position="44"/>
    </location>
</feature>
<evidence type="ECO:0000256" key="6">
    <source>
        <dbReference type="PROSITE-ProRule" id="PRU00169"/>
    </source>
</evidence>
<dbReference type="Pfam" id="PF00486">
    <property type="entry name" value="Trans_reg_C"/>
    <property type="match status" value="1"/>
</dbReference>
<keyword evidence="4 7" id="KW-0238">DNA-binding</keyword>
<dbReference type="Gene3D" id="1.10.10.10">
    <property type="entry name" value="Winged helix-like DNA-binding domain superfamily/Winged helix DNA-binding domain"/>
    <property type="match status" value="1"/>
</dbReference>
<dbReference type="InterPro" id="IPR011006">
    <property type="entry name" value="CheY-like_superfamily"/>
</dbReference>
<dbReference type="AlphaFoldDB" id="A0A518AP86"/>
<sequence>MQNPTGKLEAGFTADRPSTDRAGEPYSNTPVSTNVPIQQASPNGSRAGEQGPLVLLVAGNENRRLQMERIVTQAGYDVDFAPSGREALRCLRDTNDYKLVLLCEVRDIDAVSMCRQIKEWGRLPITSSVIVLQDRFKADQVVDCLTNGASDYISGPHFSDERVLLARLHVAVRGYHLAPDDRTVDSDTPLVVGPLTINAITFRVTVADHGDVLLTKLQFHLLSRLARRPGRVFLHDELRHFISQFGGGNPTDQTIKSHMSNLRKRLGPAGGMIKTIRGVGYVLQA</sequence>
<gene>
    <name evidence="11" type="primary">cseB</name>
    <name evidence="11" type="ORF">Pan181_27430</name>
</gene>
<evidence type="ECO:0000313" key="12">
    <source>
        <dbReference type="Proteomes" id="UP000315750"/>
    </source>
</evidence>
<reference evidence="11 12" key="1">
    <citation type="submission" date="2019-02" db="EMBL/GenBank/DDBJ databases">
        <title>Deep-cultivation of Planctomycetes and their phenomic and genomic characterization uncovers novel biology.</title>
        <authorList>
            <person name="Wiegand S."/>
            <person name="Jogler M."/>
            <person name="Boedeker C."/>
            <person name="Pinto D."/>
            <person name="Vollmers J."/>
            <person name="Rivas-Marin E."/>
            <person name="Kohn T."/>
            <person name="Peeters S.H."/>
            <person name="Heuer A."/>
            <person name="Rast P."/>
            <person name="Oberbeckmann S."/>
            <person name="Bunk B."/>
            <person name="Jeske O."/>
            <person name="Meyerdierks A."/>
            <person name="Storesund J.E."/>
            <person name="Kallscheuer N."/>
            <person name="Luecker S."/>
            <person name="Lage O.M."/>
            <person name="Pohl T."/>
            <person name="Merkel B.J."/>
            <person name="Hornburger P."/>
            <person name="Mueller R.-W."/>
            <person name="Bruemmer F."/>
            <person name="Labrenz M."/>
            <person name="Spormann A.M."/>
            <person name="Op den Camp H."/>
            <person name="Overmann J."/>
            <person name="Amann R."/>
            <person name="Jetten M.S.M."/>
            <person name="Mascher T."/>
            <person name="Medema M.H."/>
            <person name="Devos D.P."/>
            <person name="Kaster A.-K."/>
            <person name="Ovreas L."/>
            <person name="Rohde M."/>
            <person name="Galperin M.Y."/>
            <person name="Jogler C."/>
        </authorList>
    </citation>
    <scope>NUCLEOTIDE SEQUENCE [LARGE SCALE GENOMIC DNA]</scope>
    <source>
        <strain evidence="11 12">Pan181</strain>
    </source>
</reference>
<comment type="caution">
    <text evidence="6">Lacks conserved residue(s) required for the propagation of feature annotation.</text>
</comment>
<protein>
    <submittedName>
        <fullName evidence="11">Transcriptional regulatory protein CseB</fullName>
    </submittedName>
</protein>
<name>A0A518AP86_9BACT</name>
<evidence type="ECO:0000259" key="9">
    <source>
        <dbReference type="PROSITE" id="PS50110"/>
    </source>
</evidence>
<keyword evidence="2" id="KW-0902">Two-component regulatory system</keyword>
<dbReference type="PROSITE" id="PS51755">
    <property type="entry name" value="OMPR_PHOB"/>
    <property type="match status" value="1"/>
</dbReference>
<dbReference type="GO" id="GO:0032993">
    <property type="term" value="C:protein-DNA complex"/>
    <property type="evidence" value="ECO:0007669"/>
    <property type="project" value="TreeGrafter"/>
</dbReference>
<evidence type="ECO:0000256" key="2">
    <source>
        <dbReference type="ARBA" id="ARBA00023012"/>
    </source>
</evidence>
<dbReference type="CDD" id="cd00383">
    <property type="entry name" value="trans_reg_C"/>
    <property type="match status" value="1"/>
</dbReference>
<dbReference type="GO" id="GO:0000156">
    <property type="term" value="F:phosphorelay response regulator activity"/>
    <property type="evidence" value="ECO:0007669"/>
    <property type="project" value="TreeGrafter"/>
</dbReference>